<feature type="compositionally biased region" description="Basic and acidic residues" evidence="4">
    <location>
        <begin position="1905"/>
        <end position="1917"/>
    </location>
</feature>
<feature type="compositionally biased region" description="Basic and acidic residues" evidence="4">
    <location>
        <begin position="1650"/>
        <end position="1668"/>
    </location>
</feature>
<feature type="repeat" description="TPR" evidence="3">
    <location>
        <begin position="651"/>
        <end position="684"/>
    </location>
</feature>
<sequence>MYLTAVAQNNNDTQKKPRRLRKNFDMLAQAMKTNQVLGVLPQNLNSAKDKRQHFMQTDNMSRNGYYGATGLQAMSQMQQNHQSSLLEGTIPSVFSQVQIVQNMNNRNASQSAHINQQDTSHLLNAYGTQHQIVKDRKGSNSQAPSGYYDMLMVGNKHTQLSQRNGSSSTHSQRNPQPHNLIFHGGVNSLQPPNHHQSSLYSQISLKDNSPQKYNKFQITTRNPSMQAANVFPQTQQFIAGQGQQSDLNKQYFLKTNIGGGNKQYNQSVSSSRKSNEHIQQHLGGAPSSQGGQPILNINTASDINIYNNSFIVNTGGLPLTNIKKQQALSQNQSRSNSQKRSNTQYNPVAKGLVSKGSAHGLTNMFANEYSSKVVGQRSTQRLLSSTGQQQQISAEQAYTATNFFPQQAAVDIANPSLQQPLRNAQTSKKIIKVTGRKHQHSKQNSSQQDNTSSQTYLNANMSQIQQLLQQQQQSYTQSFDLNLFNNSESGPSLHNKARKSGSTKLHFASNLNVSRGSKNNSQSVNRLQSVNESTPEIFQNKGTKSQSANLTILGKRKVMDKDYTQAIKLFSEAIALDPQNVEAKFYRALCQLDSGKLKEAVTELRALIEQKATQQLPTCYILLSIAHNRIGDSLSGLQILNDCISEFPDYPDAYQARGQAYLIQENFKEALQDFNKFTELVPQNGMGFVGAGDSHKALKQWQPAIKAYSKALSLFNRMPQPETALMKMQATLKRGMAYYQVQLYQQALQDFQETLKYDVSQIKAHFYIGKIMAKQYLGNGGDNGVVKQNGRAQNEAILHFEQVVKYHKESGEVYAGNALFEIAKLRLHDKDFYEAYFNLKRAVDSNFTSKRLQLYKDFVEGVLYLIKRKIKKGVQILSDLLEVLVNSKRNKKDQRQLDYLKHQSFLYRAYGYVAIEKYEVALQDIKRAKKIARLDAATIYNKHLGKGILRMDHEDYIMATKYFTKASLKFATNKDPYCLYIISMVRSYSFSHAGLSIDQESKRERIWKAKEFMDHAITNCDLKIKVPSLYFFRGLLHFQMHMFYQALRDFNVAIDEEEEPTASYFLARGRTYACLSILSEAMKDLSIALNLDETLQEAYIYRGKCAYLLGDNNLAFMDFQRLILTDPKNPMVHVYAGNLLMTTGAYSDAVKAFTNADTVQKTAVAAFQKARCFCAQTQLENAKMQFKIASQLCKNEQLIQIDSTILSALMRVISASGQVSKGAHAEQAKAKIESSITQITALIDTFQSEKVKSLTKSDCPLNIQIIPNVKRIKIEKIAVAKELIQKQQKDNSATAQSVPDVSLGADELLDMPSIDIDQLREIPLHSYYYENVFSLEDLYLFRAVFQFYGGQYQGAIEDYKKCQEIKYDGGNGNSLHGAASNKKDNRPPPTPGNNNDHVAESIMAYSQSSTPMLSMNSSKTDLSDVGLCSLNIHETNYNIMLCYLMMGQYQKAVEKINEIIREAPGKYQRHFFIVRALLYQVLGQEEKAGKDYQKYEKQEGKSYESYMKEGKDLVFEPFPIKSRLCSKFEYIAFKDLVPKPGAKQRILFKPSFSMPFIKPPNMIPNIDEESIQNEFTLKQIDAPMPEAPWIRRWGNQEEDASGGIKFTDNILQDDEEEGGEPQEASDRSKQHEKGGVRSKKRTARQYSQDQVKKGEERKSKKDVSKPIMDESPYLQSIEVAPQNQAKIKSQEQRGISEHLIRLGANREIIPNAMMVYQFAGNVFDADDQLSDKHKISLFDESRYDEQGTHQQLTIEGATIGGLSLEGGISLDNIGVKQKILKNDDPLAGGDSLYDEKLLNQEDPNVYGNEYDSEDDDDSSSNNSGSDDNDSNHSHSKQKLQISTSQPPIIGDSMVNLGENPITKKKKQPEKQGGRLRKPINLILSHDEGEGERQKMVSEIEINQRNSDEEGAGKDSIFRSRQSSKR</sequence>
<dbReference type="EMBL" id="RRYP01000135">
    <property type="protein sequence ID" value="TNV87940.1"/>
    <property type="molecule type" value="Genomic_DNA"/>
</dbReference>
<protein>
    <recommendedName>
        <fullName evidence="7">Tpr domain containing protein</fullName>
    </recommendedName>
</protein>
<dbReference type="SMART" id="SM00028">
    <property type="entry name" value="TPR"/>
    <property type="match status" value="13"/>
</dbReference>
<evidence type="ECO:0000256" key="1">
    <source>
        <dbReference type="ARBA" id="ARBA00022737"/>
    </source>
</evidence>
<feature type="region of interest" description="Disordered" evidence="4">
    <location>
        <begin position="510"/>
        <end position="542"/>
    </location>
</feature>
<dbReference type="InterPro" id="IPR011990">
    <property type="entry name" value="TPR-like_helical_dom_sf"/>
</dbReference>
<feature type="region of interest" description="Disordered" evidence="4">
    <location>
        <begin position="1614"/>
        <end position="1673"/>
    </location>
</feature>
<dbReference type="PANTHER" id="PTHR44858">
    <property type="entry name" value="TETRATRICOPEPTIDE REPEAT PROTEIN 6"/>
    <property type="match status" value="1"/>
</dbReference>
<proteinExistence type="predicted"/>
<evidence type="ECO:0000313" key="6">
    <source>
        <dbReference type="Proteomes" id="UP000785679"/>
    </source>
</evidence>
<keyword evidence="2 3" id="KW-0802">TPR repeat</keyword>
<dbReference type="Pfam" id="PF14559">
    <property type="entry name" value="TPR_19"/>
    <property type="match status" value="1"/>
</dbReference>
<keyword evidence="6" id="KW-1185">Reference proteome</keyword>
<reference evidence="5" key="1">
    <citation type="submission" date="2019-06" db="EMBL/GenBank/DDBJ databases">
        <authorList>
            <person name="Zheng W."/>
        </authorList>
    </citation>
    <scope>NUCLEOTIDE SEQUENCE</scope>
    <source>
        <strain evidence="5">QDHG01</strain>
    </source>
</reference>
<feature type="repeat" description="TPR" evidence="3">
    <location>
        <begin position="547"/>
        <end position="580"/>
    </location>
</feature>
<feature type="region of interest" description="Disordered" evidence="4">
    <location>
        <begin position="432"/>
        <end position="452"/>
    </location>
</feature>
<dbReference type="GO" id="GO:0046813">
    <property type="term" value="P:receptor-mediated virion attachment to host cell"/>
    <property type="evidence" value="ECO:0007669"/>
    <property type="project" value="TreeGrafter"/>
</dbReference>
<feature type="repeat" description="TPR" evidence="3">
    <location>
        <begin position="728"/>
        <end position="761"/>
    </location>
</feature>
<evidence type="ECO:0000313" key="5">
    <source>
        <dbReference type="EMBL" id="TNV87940.1"/>
    </source>
</evidence>
<feature type="compositionally biased region" description="Basic residues" evidence="4">
    <location>
        <begin position="1862"/>
        <end position="1877"/>
    </location>
</feature>
<evidence type="ECO:0000256" key="2">
    <source>
        <dbReference type="ARBA" id="ARBA00022803"/>
    </source>
</evidence>
<dbReference type="Proteomes" id="UP000785679">
    <property type="component" value="Unassembled WGS sequence"/>
</dbReference>
<feature type="compositionally biased region" description="Basic residues" evidence="4">
    <location>
        <begin position="432"/>
        <end position="441"/>
    </location>
</feature>
<keyword evidence="1" id="KW-0677">Repeat</keyword>
<name>A0A8J8P8W3_HALGN</name>
<feature type="compositionally biased region" description="Low complexity" evidence="4">
    <location>
        <begin position="325"/>
        <end position="342"/>
    </location>
</feature>
<evidence type="ECO:0008006" key="7">
    <source>
        <dbReference type="Google" id="ProtNLM"/>
    </source>
</evidence>
<comment type="caution">
    <text evidence="5">The sequence shown here is derived from an EMBL/GenBank/DDBJ whole genome shotgun (WGS) entry which is preliminary data.</text>
</comment>
<dbReference type="InterPro" id="IPR019734">
    <property type="entry name" value="TPR_rpt"/>
</dbReference>
<feature type="region of interest" description="Disordered" evidence="4">
    <location>
        <begin position="258"/>
        <end position="293"/>
    </location>
</feature>
<dbReference type="SUPFAM" id="SSF48452">
    <property type="entry name" value="TPR-like"/>
    <property type="match status" value="4"/>
</dbReference>
<dbReference type="PROSITE" id="PS50005">
    <property type="entry name" value="TPR"/>
    <property type="match status" value="4"/>
</dbReference>
<feature type="compositionally biased region" description="Basic and acidic residues" evidence="4">
    <location>
        <begin position="1624"/>
        <end position="1635"/>
    </location>
</feature>
<feature type="region of interest" description="Disordered" evidence="4">
    <location>
        <begin position="159"/>
        <end position="197"/>
    </location>
</feature>
<accession>A0A8J8P8W3</accession>
<gene>
    <name evidence="5" type="ORF">FGO68_gene15625</name>
</gene>
<dbReference type="PANTHER" id="PTHR44858:SF1">
    <property type="entry name" value="UDP-N-ACETYLGLUCOSAMINE--PEPTIDE N-ACETYLGLUCOSAMINYLTRANSFERASE SPINDLY-RELATED"/>
    <property type="match status" value="1"/>
</dbReference>
<feature type="compositionally biased region" description="Polar residues" evidence="4">
    <location>
        <begin position="262"/>
        <end position="272"/>
    </location>
</feature>
<dbReference type="Gene3D" id="1.25.40.10">
    <property type="entry name" value="Tetratricopeptide repeat domain"/>
    <property type="match status" value="4"/>
</dbReference>
<feature type="compositionally biased region" description="Polar residues" evidence="4">
    <location>
        <begin position="159"/>
        <end position="177"/>
    </location>
</feature>
<evidence type="ECO:0000256" key="3">
    <source>
        <dbReference type="PROSITE-ProRule" id="PRU00339"/>
    </source>
</evidence>
<feature type="region of interest" description="Disordered" evidence="4">
    <location>
        <begin position="325"/>
        <end position="347"/>
    </location>
</feature>
<feature type="repeat" description="TPR" evidence="3">
    <location>
        <begin position="1096"/>
        <end position="1129"/>
    </location>
</feature>
<feature type="compositionally biased region" description="Polar residues" evidence="4">
    <location>
        <begin position="187"/>
        <end position="197"/>
    </location>
</feature>
<feature type="compositionally biased region" description="Basic and acidic residues" evidence="4">
    <location>
        <begin position="1884"/>
        <end position="1897"/>
    </location>
</feature>
<evidence type="ECO:0000256" key="4">
    <source>
        <dbReference type="SAM" id="MobiDB-lite"/>
    </source>
</evidence>
<feature type="region of interest" description="Disordered" evidence="4">
    <location>
        <begin position="1795"/>
        <end position="1925"/>
    </location>
</feature>
<organism evidence="5 6">
    <name type="scientific">Halteria grandinella</name>
    <dbReference type="NCBI Taxonomy" id="5974"/>
    <lineage>
        <taxon>Eukaryota</taxon>
        <taxon>Sar</taxon>
        <taxon>Alveolata</taxon>
        <taxon>Ciliophora</taxon>
        <taxon>Intramacronucleata</taxon>
        <taxon>Spirotrichea</taxon>
        <taxon>Stichotrichia</taxon>
        <taxon>Sporadotrichida</taxon>
        <taxon>Halteriidae</taxon>
        <taxon>Halteria</taxon>
    </lineage>
</organism>
<dbReference type="OrthoDB" id="1926212at2759"/>
<feature type="compositionally biased region" description="Low complexity" evidence="4">
    <location>
        <begin position="442"/>
        <end position="452"/>
    </location>
</feature>
<feature type="region of interest" description="Disordered" evidence="4">
    <location>
        <begin position="1373"/>
        <end position="1397"/>
    </location>
</feature>
<dbReference type="InterPro" id="IPR050498">
    <property type="entry name" value="Ycf3"/>
</dbReference>